<name>A0AA44VQW5_9VIBR</name>
<protein>
    <submittedName>
        <fullName evidence="1">Uncharacterized protein</fullName>
    </submittedName>
</protein>
<comment type="caution">
    <text evidence="1">The sequence shown here is derived from an EMBL/GenBank/DDBJ whole genome shotgun (WGS) entry which is preliminary data.</text>
</comment>
<sequence>MDAKDLEELKRINTIFSTPLDVDRYISEGVISRYRDTKTKFILHCSKDEIPEEISRRANKLELIQNKDGTSTTVLGLNLKTSK</sequence>
<dbReference type="EMBL" id="MCSB01000024">
    <property type="protein sequence ID" value="PME26876.1"/>
    <property type="molecule type" value="Genomic_DNA"/>
</dbReference>
<organism evidence="1 2">
    <name type="scientific">Vibrio lentus</name>
    <dbReference type="NCBI Taxonomy" id="136468"/>
    <lineage>
        <taxon>Bacteria</taxon>
        <taxon>Pseudomonadati</taxon>
        <taxon>Pseudomonadota</taxon>
        <taxon>Gammaproteobacteria</taxon>
        <taxon>Vibrionales</taxon>
        <taxon>Vibrionaceae</taxon>
        <taxon>Vibrio</taxon>
    </lineage>
</organism>
<keyword evidence="2" id="KW-1185">Reference proteome</keyword>
<evidence type="ECO:0000313" key="1">
    <source>
        <dbReference type="EMBL" id="PME26876.1"/>
    </source>
</evidence>
<dbReference type="AlphaFoldDB" id="A0AA44VQW5"/>
<dbReference type="RefSeq" id="WP_102297565.1">
    <property type="nucleotide sequence ID" value="NZ_JAAHTI010000001.1"/>
</dbReference>
<reference evidence="1 2" key="1">
    <citation type="journal article" date="2018" name="Nature">
        <title>A major lineage of non-tailed dsDNA viruses as unrecognized killers of marine bacteria.</title>
        <authorList>
            <person name="Kauffman K.M."/>
            <person name="Hussain F.A."/>
            <person name="Yang J."/>
            <person name="Arevalo P."/>
            <person name="Brown J.M."/>
            <person name="Chang W.K."/>
            <person name="VanInsberghe D."/>
            <person name="Elsherbini J."/>
            <person name="Sharma R.S."/>
            <person name="Cutler M.B."/>
            <person name="Kelly L."/>
            <person name="Polz M.F."/>
        </authorList>
    </citation>
    <scope>NUCLEOTIDE SEQUENCE [LARGE SCALE GENOMIC DNA]</scope>
    <source>
        <strain evidence="1 2">10N.286.55.E1</strain>
    </source>
</reference>
<dbReference type="GeneID" id="69648821"/>
<dbReference type="Proteomes" id="UP000239763">
    <property type="component" value="Unassembled WGS sequence"/>
</dbReference>
<gene>
    <name evidence="1" type="ORF">BCV38_07445</name>
</gene>
<accession>A0AA44VQW5</accession>
<proteinExistence type="predicted"/>
<evidence type="ECO:0000313" key="2">
    <source>
        <dbReference type="Proteomes" id="UP000239763"/>
    </source>
</evidence>